<gene>
    <name evidence="2" type="ORF">SAMN04488117_10148</name>
</gene>
<sequence length="146" mass="16144">MPTAAKLVSSIWFALLAWFAAELVKNHLPDGTQVGFMSYISGGFGLLTGWMFMGRRAGDTMRAAYGYGLSSSIILSFWSVFYFAFETMIHRSMSHRYHGPGDALVSMVGLMGDYGLYLIKPDVLIILIVGGLFGGWITEKAVRKWA</sequence>
<proteinExistence type="predicted"/>
<evidence type="ECO:0008006" key="4">
    <source>
        <dbReference type="Google" id="ProtNLM"/>
    </source>
</evidence>
<dbReference type="OrthoDB" id="7869508at2"/>
<dbReference type="EMBL" id="FNBL01000001">
    <property type="protein sequence ID" value="SDE74228.1"/>
    <property type="molecule type" value="Genomic_DNA"/>
</dbReference>
<dbReference type="NCBIfam" id="NF033773">
    <property type="entry name" value="tellur_TrgA"/>
    <property type="match status" value="1"/>
</dbReference>
<feature type="transmembrane region" description="Helical" evidence="1">
    <location>
        <begin position="114"/>
        <end position="137"/>
    </location>
</feature>
<dbReference type="RefSeq" id="WP_074639937.1">
    <property type="nucleotide sequence ID" value="NZ_FNBL01000001.1"/>
</dbReference>
<keyword evidence="1" id="KW-1133">Transmembrane helix</keyword>
<dbReference type="InterPro" id="IPR047784">
    <property type="entry name" value="TrgA"/>
</dbReference>
<accession>A0A1G7FE87</accession>
<protein>
    <recommendedName>
        <fullName evidence="4">Tellurium resistance protein</fullName>
    </recommendedName>
</protein>
<evidence type="ECO:0000256" key="1">
    <source>
        <dbReference type="SAM" id="Phobius"/>
    </source>
</evidence>
<dbReference type="Proteomes" id="UP000182284">
    <property type="component" value="Unassembled WGS sequence"/>
</dbReference>
<reference evidence="2 3" key="1">
    <citation type="submission" date="2016-10" db="EMBL/GenBank/DDBJ databases">
        <authorList>
            <person name="de Groot N.N."/>
        </authorList>
    </citation>
    <scope>NUCLEOTIDE SEQUENCE [LARGE SCALE GENOMIC DNA]</scope>
    <source>
        <strain evidence="2 3">DSM 27375</strain>
    </source>
</reference>
<organism evidence="2 3">
    <name type="scientific">Celeribacter baekdonensis</name>
    <dbReference type="NCBI Taxonomy" id="875171"/>
    <lineage>
        <taxon>Bacteria</taxon>
        <taxon>Pseudomonadati</taxon>
        <taxon>Pseudomonadota</taxon>
        <taxon>Alphaproteobacteria</taxon>
        <taxon>Rhodobacterales</taxon>
        <taxon>Roseobacteraceae</taxon>
        <taxon>Celeribacter</taxon>
    </lineage>
</organism>
<feature type="transmembrane region" description="Helical" evidence="1">
    <location>
        <begin position="64"/>
        <end position="85"/>
    </location>
</feature>
<evidence type="ECO:0000313" key="2">
    <source>
        <dbReference type="EMBL" id="SDE74228.1"/>
    </source>
</evidence>
<name>A0A1G7FE87_9RHOB</name>
<evidence type="ECO:0000313" key="3">
    <source>
        <dbReference type="Proteomes" id="UP000182284"/>
    </source>
</evidence>
<keyword evidence="1" id="KW-0472">Membrane</keyword>
<feature type="transmembrane region" description="Helical" evidence="1">
    <location>
        <begin position="33"/>
        <end position="52"/>
    </location>
</feature>
<dbReference type="AlphaFoldDB" id="A0A1G7FE87"/>
<keyword evidence="1" id="KW-0812">Transmembrane</keyword>